<evidence type="ECO:0000256" key="1">
    <source>
        <dbReference type="SAM" id="MobiDB-lite"/>
    </source>
</evidence>
<feature type="region of interest" description="Disordered" evidence="1">
    <location>
        <begin position="481"/>
        <end position="501"/>
    </location>
</feature>
<dbReference type="Proteomes" id="UP000219369">
    <property type="component" value="Unassembled WGS sequence"/>
</dbReference>
<dbReference type="VEuPathDB" id="FungiDB:FOXG_10826"/>
<dbReference type="EMBL" id="FMJY01000002">
    <property type="protein sequence ID" value="SCO80681.1"/>
    <property type="molecule type" value="Genomic_DNA"/>
</dbReference>
<evidence type="ECO:0000313" key="2">
    <source>
        <dbReference type="EMBL" id="SCO80681.1"/>
    </source>
</evidence>
<dbReference type="VEuPathDB" id="FungiDB:FOC1_g10015206"/>
<dbReference type="VEuPathDB" id="FungiDB:FOIG_16546"/>
<name>A0A2H3SWW9_FUSOX</name>
<dbReference type="OrthoDB" id="4192220at2759"/>
<accession>A0A2H3SWW9</accession>
<sequence length="501" mass="56364">MAHGVYLRCLLVPARTDFGLPAYPFILTLASIHIHEHALFFSMAIKISPLLTEVLGKVINYAGNDSRNAVISCLSVNQLWRDTSLPIIYRDLVLSCGQSLDCFIACHNQQALTLTQSFTLYLNHDNQSDRLHKSKWDKAELLIPQLANVIPSMANLKSFSLIRYHRTIRSPLKPWSEAQLYKTTRSTISSFLKSLPESCISLELVVGDINGSNPDPDPTHLCEDLRRLLPRLQHVHINLDPVCDAMLGTWDKDKVFHPISLPHLRSLHLVCIENNEWADLHHPQPLSTWHSLVHGLQQVATLPEVSSPAKITVLGVSPSGGESDKSIYRTFLRCNVGKQARDTKTWAFPVTWLAGLNHTPAHYIRMRNGEAFVVLDKRDYISIAGGRPWRTLTTGARLPTAWTCGKALVPDHGIFEYAEWSKTYPKKQPMLIRNESLAGQCLISAEEREGYQNTASLVEQTPEGFVRYGGPVSRNWQLYGEDEEGPEDWNPDAPTKPYLGI</sequence>
<evidence type="ECO:0000313" key="3">
    <source>
        <dbReference type="Proteomes" id="UP000219369"/>
    </source>
</evidence>
<dbReference type="VEuPathDB" id="FungiDB:FOZG_00016"/>
<proteinExistence type="predicted"/>
<organism evidence="2 3">
    <name type="scientific">Fusarium oxysporum</name>
    <name type="common">Fusarium vascular wilt</name>
    <dbReference type="NCBI Taxonomy" id="5507"/>
    <lineage>
        <taxon>Eukaryota</taxon>
        <taxon>Fungi</taxon>
        <taxon>Dikarya</taxon>
        <taxon>Ascomycota</taxon>
        <taxon>Pezizomycotina</taxon>
        <taxon>Sordariomycetes</taxon>
        <taxon>Hypocreomycetidae</taxon>
        <taxon>Hypocreales</taxon>
        <taxon>Nectriaceae</taxon>
        <taxon>Fusarium</taxon>
        <taxon>Fusarium oxysporum species complex</taxon>
    </lineage>
</organism>
<reference evidence="3" key="1">
    <citation type="submission" date="2016-09" db="EMBL/GenBank/DDBJ databases">
        <authorList>
            <person name="Guldener U."/>
        </authorList>
    </citation>
    <scope>NUCLEOTIDE SEQUENCE [LARGE SCALE GENOMIC DNA]</scope>
    <source>
        <strain evidence="3">V64-1</strain>
    </source>
</reference>
<dbReference type="AlphaFoldDB" id="A0A2H3SWW9"/>
<feature type="compositionally biased region" description="Acidic residues" evidence="1">
    <location>
        <begin position="481"/>
        <end position="490"/>
    </location>
</feature>
<gene>
    <name evidence="2" type="ORF">FRV6_04894</name>
</gene>
<dbReference type="VEuPathDB" id="FungiDB:FOC4_g10000825"/>
<dbReference type="VEuPathDB" id="FungiDB:FOMG_00018"/>
<protein>
    <submittedName>
        <fullName evidence="2">Uncharacterized protein</fullName>
    </submittedName>
</protein>